<dbReference type="RefSeq" id="WP_147042416.1">
    <property type="nucleotide sequence ID" value="NZ_BAABIR010000002.1"/>
</dbReference>
<protein>
    <submittedName>
        <fullName evidence="1">Uncharacterized protein</fullName>
    </submittedName>
</protein>
<dbReference type="AlphaFoldDB" id="A0A5C6TSX6"/>
<dbReference type="EMBL" id="VOQQ01000001">
    <property type="protein sequence ID" value="TXC63015.1"/>
    <property type="molecule type" value="Genomic_DNA"/>
</dbReference>
<evidence type="ECO:0000313" key="2">
    <source>
        <dbReference type="Proteomes" id="UP000321249"/>
    </source>
</evidence>
<reference evidence="1 2" key="1">
    <citation type="journal article" date="2015" name="J. Microbiol.">
        <title>Sphingosinicella ginsenosidimutans sp. nov., with ginsenoside converting activity.</title>
        <authorList>
            <person name="Kim J.K."/>
            <person name="Kang M.S."/>
            <person name="Park S.C."/>
            <person name="Kim K.M."/>
            <person name="Choi K."/>
            <person name="Yoon M.H."/>
            <person name="Im W.T."/>
        </authorList>
    </citation>
    <scope>NUCLEOTIDE SEQUENCE [LARGE SCALE GENOMIC DNA]</scope>
    <source>
        <strain evidence="1 2">BS-11</strain>
    </source>
</reference>
<keyword evidence="2" id="KW-1185">Reference proteome</keyword>
<evidence type="ECO:0000313" key="1">
    <source>
        <dbReference type="EMBL" id="TXC63015.1"/>
    </source>
</evidence>
<proteinExistence type="predicted"/>
<organism evidence="1 2">
    <name type="scientific">Allosphingosinicella ginsenosidimutans</name>
    <dbReference type="NCBI Taxonomy" id="1176539"/>
    <lineage>
        <taxon>Bacteria</taxon>
        <taxon>Pseudomonadati</taxon>
        <taxon>Pseudomonadota</taxon>
        <taxon>Alphaproteobacteria</taxon>
        <taxon>Sphingomonadales</taxon>
        <taxon>Sphingomonadaceae</taxon>
        <taxon>Allosphingosinicella</taxon>
    </lineage>
</organism>
<gene>
    <name evidence="1" type="ORF">FRZ32_04635</name>
</gene>
<sequence>MATNEEFYRARAEEARAEAEAASLDNVRDRCMRSAIAWQVMADRAGRGERLRAEEQAKKAAVFQHS</sequence>
<dbReference type="Proteomes" id="UP000321249">
    <property type="component" value="Unassembled WGS sequence"/>
</dbReference>
<name>A0A5C6TSX6_9SPHN</name>
<accession>A0A5C6TSX6</accession>
<comment type="caution">
    <text evidence="1">The sequence shown here is derived from an EMBL/GenBank/DDBJ whole genome shotgun (WGS) entry which is preliminary data.</text>
</comment>